<dbReference type="Proteomes" id="UP000604730">
    <property type="component" value="Unassembled WGS sequence"/>
</dbReference>
<proteinExistence type="inferred from homology"/>
<comment type="caution">
    <text evidence="2">The sequence shown here is derived from an EMBL/GenBank/DDBJ whole genome shotgun (WGS) entry which is preliminary data.</text>
</comment>
<evidence type="ECO:0000313" key="3">
    <source>
        <dbReference type="Proteomes" id="UP000604730"/>
    </source>
</evidence>
<protein>
    <submittedName>
        <fullName evidence="2">Adaptor protein MecA</fullName>
    </submittedName>
</protein>
<keyword evidence="3" id="KW-1185">Reference proteome</keyword>
<organism evidence="2 3">
    <name type="scientific">Catonella massiliensis</name>
    <dbReference type="NCBI Taxonomy" id="2799636"/>
    <lineage>
        <taxon>Bacteria</taxon>
        <taxon>Bacillati</taxon>
        <taxon>Bacillota</taxon>
        <taxon>Clostridia</taxon>
        <taxon>Lachnospirales</taxon>
        <taxon>Lachnospiraceae</taxon>
        <taxon>Catonella</taxon>
    </lineage>
</organism>
<gene>
    <name evidence="2" type="ORF">JJN12_01930</name>
</gene>
<dbReference type="InterPro" id="IPR038471">
    <property type="entry name" value="MecA_C_sf"/>
</dbReference>
<evidence type="ECO:0000256" key="1">
    <source>
        <dbReference type="ARBA" id="ARBA00005397"/>
    </source>
</evidence>
<accession>A0ABS1IXC9</accession>
<dbReference type="PANTHER" id="PTHR39161:SF1">
    <property type="entry name" value="ADAPTER PROTEIN MECA 1"/>
    <property type="match status" value="1"/>
</dbReference>
<evidence type="ECO:0000313" key="2">
    <source>
        <dbReference type="EMBL" id="MBK5896546.1"/>
    </source>
</evidence>
<dbReference type="RefSeq" id="WP_208428110.1">
    <property type="nucleotide sequence ID" value="NZ_JAEPRJ010000001.1"/>
</dbReference>
<dbReference type="PANTHER" id="PTHR39161">
    <property type="entry name" value="ADAPTER PROTEIN MECA"/>
    <property type="match status" value="1"/>
</dbReference>
<reference evidence="2 3" key="1">
    <citation type="submission" date="2021-01" db="EMBL/GenBank/DDBJ databases">
        <title>Isolation and description of Catonella massiliensis sp. nov., a novel Catonella species, isolated from a stable periodontitis subject.</title>
        <authorList>
            <person name="Antezack A."/>
            <person name="Boxberger M."/>
            <person name="La Scola B."/>
            <person name="Monnet-Corti V."/>
        </authorList>
    </citation>
    <scope>NUCLEOTIDE SEQUENCE [LARGE SCALE GENOMIC DNA]</scope>
    <source>
        <strain evidence="2 3">Marseille-Q4567</strain>
    </source>
</reference>
<comment type="similarity">
    <text evidence="1">Belongs to the MecA family.</text>
</comment>
<dbReference type="Gene3D" id="3.30.70.1950">
    <property type="match status" value="1"/>
</dbReference>
<name>A0ABS1IXC9_9FIRM</name>
<sequence>MKIEKLNENQLKITLAPEDLSIRGLALNELSYGSPKTKELYNELVDQALTEFGFESEDGALVIEAIPTSKGNLVIFITKNQTADDLDTRFSRFSPDILDEVEENEFVPLTDMLKFSGLNDKKTKASDRGLGEKVPKKDGNAKIFVFNTLDAVTELCVHIKDIFIGKSSLFKSNQSKLYFLILEKNLSDKETFGKICNIASEFSTQGRSNYATTSVINEHCEKIIGSDAVTILAAIN</sequence>
<dbReference type="Pfam" id="PF05389">
    <property type="entry name" value="MecA"/>
    <property type="match status" value="1"/>
</dbReference>
<dbReference type="InterPro" id="IPR008681">
    <property type="entry name" value="Neg-reg_MecA"/>
</dbReference>
<dbReference type="EMBL" id="JAEPRJ010000001">
    <property type="protein sequence ID" value="MBK5896546.1"/>
    <property type="molecule type" value="Genomic_DNA"/>
</dbReference>